<name>A0ABP9TV16_9RICK</name>
<sequence length="40" mass="4556">MISQEELVGDQERSSLFKDELEAVTASFLDETKKGYNSFI</sequence>
<dbReference type="EMBL" id="BAABMM010000018">
    <property type="protein sequence ID" value="GAA5252112.1"/>
    <property type="molecule type" value="Genomic_DNA"/>
</dbReference>
<accession>A0ABP9TV16</accession>
<protein>
    <submittedName>
        <fullName evidence="1">Uncharacterized protein</fullName>
    </submittedName>
</protein>
<dbReference type="Proteomes" id="UP001628124">
    <property type="component" value="Unassembled WGS sequence"/>
</dbReference>
<evidence type="ECO:0000313" key="1">
    <source>
        <dbReference type="EMBL" id="GAA5252112.1"/>
    </source>
</evidence>
<comment type="caution">
    <text evidence="1">The sequence shown here is derived from an EMBL/GenBank/DDBJ whole genome shotgun (WGS) entry which is preliminary data.</text>
</comment>
<evidence type="ECO:0000313" key="2">
    <source>
        <dbReference type="Proteomes" id="UP001628124"/>
    </source>
</evidence>
<gene>
    <name evidence="1" type="ORF">KNCP2_04000</name>
</gene>
<keyword evidence="2" id="KW-1185">Reference proteome</keyword>
<organism evidence="1 2">
    <name type="scientific">Candidatus Rickettsia kedanie</name>
    <dbReference type="NCBI Taxonomy" id="3115352"/>
    <lineage>
        <taxon>Bacteria</taxon>
        <taxon>Pseudomonadati</taxon>
        <taxon>Pseudomonadota</taxon>
        <taxon>Alphaproteobacteria</taxon>
        <taxon>Rickettsiales</taxon>
        <taxon>Rickettsiaceae</taxon>
        <taxon>Rickettsieae</taxon>
        <taxon>Rickettsia</taxon>
        <taxon>spotted fever group</taxon>
    </lineage>
</organism>
<proteinExistence type="predicted"/>
<reference evidence="1 2" key="1">
    <citation type="journal article" date="2024" name="Microbiol. Immunol.">
        <title>Discovery of a novel spotted fever group Rickettsia, 'Candidatus Rickettsia kedanie,' in unfed larval chigger mites, Leptotrombidium scutellare.</title>
        <authorList>
            <person name="Ogawa M."/>
            <person name="Matsutani M."/>
            <person name="Katayama T."/>
            <person name="Takada N."/>
            <person name="Noda S."/>
            <person name="Takahashi M."/>
            <person name="Kageyama D."/>
            <person name="Hanaoka N."/>
            <person name="Ebihara H."/>
        </authorList>
    </citation>
    <scope>NUCLEOTIDE SEQUENCE [LARGE SCALE GENOMIC DNA]</scope>
    <source>
        <strain evidence="1 2">KNCP2-13</strain>
    </source>
</reference>